<proteinExistence type="predicted"/>
<protein>
    <submittedName>
        <fullName evidence="1">Uncharacterized protein</fullName>
    </submittedName>
</protein>
<dbReference type="Proteomes" id="UP000886998">
    <property type="component" value="Unassembled WGS sequence"/>
</dbReference>
<sequence length="120" mass="13945">MSSAWLAYRNYMTELGELKMDILYYFAFRLSIANTLLHGLLKKLSATPLLAEDKNDELPPKLRVTTYIPHQTAHNNEARRMCEIVGDRNHRNSCGNEKCLALTHNCTMYRLQAFSVLYKY</sequence>
<dbReference type="AlphaFoldDB" id="A0A8X6YCK3"/>
<gene>
    <name evidence="1" type="ORF">TNIN_45151</name>
</gene>
<dbReference type="OrthoDB" id="6486427at2759"/>
<reference evidence="1" key="1">
    <citation type="submission" date="2020-08" db="EMBL/GenBank/DDBJ databases">
        <title>Multicomponent nature underlies the extraordinary mechanical properties of spider dragline silk.</title>
        <authorList>
            <person name="Kono N."/>
            <person name="Nakamura H."/>
            <person name="Mori M."/>
            <person name="Yoshida Y."/>
            <person name="Ohtoshi R."/>
            <person name="Malay A.D."/>
            <person name="Moran D.A.P."/>
            <person name="Tomita M."/>
            <person name="Numata K."/>
            <person name="Arakawa K."/>
        </authorList>
    </citation>
    <scope>NUCLEOTIDE SEQUENCE</scope>
</reference>
<evidence type="ECO:0000313" key="1">
    <source>
        <dbReference type="EMBL" id="GFY68237.1"/>
    </source>
</evidence>
<organism evidence="1 2">
    <name type="scientific">Trichonephila inaurata madagascariensis</name>
    <dbReference type="NCBI Taxonomy" id="2747483"/>
    <lineage>
        <taxon>Eukaryota</taxon>
        <taxon>Metazoa</taxon>
        <taxon>Ecdysozoa</taxon>
        <taxon>Arthropoda</taxon>
        <taxon>Chelicerata</taxon>
        <taxon>Arachnida</taxon>
        <taxon>Araneae</taxon>
        <taxon>Araneomorphae</taxon>
        <taxon>Entelegynae</taxon>
        <taxon>Araneoidea</taxon>
        <taxon>Nephilidae</taxon>
        <taxon>Trichonephila</taxon>
        <taxon>Trichonephila inaurata</taxon>
    </lineage>
</organism>
<evidence type="ECO:0000313" key="2">
    <source>
        <dbReference type="Proteomes" id="UP000886998"/>
    </source>
</evidence>
<keyword evidence="2" id="KW-1185">Reference proteome</keyword>
<accession>A0A8X6YCK3</accession>
<comment type="caution">
    <text evidence="1">The sequence shown here is derived from an EMBL/GenBank/DDBJ whole genome shotgun (WGS) entry which is preliminary data.</text>
</comment>
<name>A0A8X6YCK3_9ARAC</name>
<dbReference type="EMBL" id="BMAV01016953">
    <property type="protein sequence ID" value="GFY68237.1"/>
    <property type="molecule type" value="Genomic_DNA"/>
</dbReference>